<protein>
    <submittedName>
        <fullName evidence="1">Uncharacterized protein</fullName>
    </submittedName>
</protein>
<dbReference type="EMBL" id="CM029054">
    <property type="protein sequence ID" value="KAG2537431.1"/>
    <property type="molecule type" value="Genomic_DNA"/>
</dbReference>
<name>A0A8T0MJ60_PANVG</name>
<evidence type="ECO:0000313" key="2">
    <source>
        <dbReference type="Proteomes" id="UP000823388"/>
    </source>
</evidence>
<evidence type="ECO:0000313" key="1">
    <source>
        <dbReference type="EMBL" id="KAG2537431.1"/>
    </source>
</evidence>
<comment type="caution">
    <text evidence="1">The sequence shown here is derived from an EMBL/GenBank/DDBJ whole genome shotgun (WGS) entry which is preliminary data.</text>
</comment>
<gene>
    <name evidence="1" type="ORF">PVAP13_9NG295773</name>
</gene>
<keyword evidence="2" id="KW-1185">Reference proteome</keyword>
<dbReference type="Proteomes" id="UP000823388">
    <property type="component" value="Chromosome 9N"/>
</dbReference>
<reference evidence="1" key="1">
    <citation type="submission" date="2020-05" db="EMBL/GenBank/DDBJ databases">
        <title>WGS assembly of Panicum virgatum.</title>
        <authorList>
            <person name="Lovell J.T."/>
            <person name="Jenkins J."/>
            <person name="Shu S."/>
            <person name="Juenger T.E."/>
            <person name="Schmutz J."/>
        </authorList>
    </citation>
    <scope>NUCLEOTIDE SEQUENCE</scope>
    <source>
        <strain evidence="1">AP13</strain>
    </source>
</reference>
<dbReference type="AlphaFoldDB" id="A0A8T0MJ60"/>
<organism evidence="1 2">
    <name type="scientific">Panicum virgatum</name>
    <name type="common">Blackwell switchgrass</name>
    <dbReference type="NCBI Taxonomy" id="38727"/>
    <lineage>
        <taxon>Eukaryota</taxon>
        <taxon>Viridiplantae</taxon>
        <taxon>Streptophyta</taxon>
        <taxon>Embryophyta</taxon>
        <taxon>Tracheophyta</taxon>
        <taxon>Spermatophyta</taxon>
        <taxon>Magnoliopsida</taxon>
        <taxon>Liliopsida</taxon>
        <taxon>Poales</taxon>
        <taxon>Poaceae</taxon>
        <taxon>PACMAD clade</taxon>
        <taxon>Panicoideae</taxon>
        <taxon>Panicodae</taxon>
        <taxon>Paniceae</taxon>
        <taxon>Panicinae</taxon>
        <taxon>Panicum</taxon>
        <taxon>Panicum sect. Hiantes</taxon>
    </lineage>
</organism>
<sequence>MNLSKSGFLVLNARSLTANNTINSKSFDESKVTLIFCSVSKCDFFGHGWQECYCCPDGSRKEYCHQTREECRANCALCGPKCYKPVDVTINATLYKQAIIV</sequence>
<accession>A0A8T0MJ60</accession>
<proteinExistence type="predicted"/>